<evidence type="ECO:0000313" key="6">
    <source>
        <dbReference type="WBParaSite" id="TCLT_0000790701-mRNA-1"/>
    </source>
</evidence>
<sequence>MGKRRNKNKAGREDYANRFSNLRSKATEIITSDDDDTESNTAGVSHDNDICISDVFPRDAFSDNEDLNDVAIPFDRLGEFLDSAIRNSLNSCIFFNFQFLFKFYFFSAAVRLSALLSIKKLLTEQYIAMHLEKWSLTLIDVIDSALRRSDEEAVVAASIVSVISIQLGEEVADTIETIVSLLCQLCTDPGRNVQLRIECALSFALCTLLSLQHASSLSRCISALRSIWFNTKMNTSSVKLFCAALSGWTLLVFQGGREILKNALLDEPKLSTFVNGAQLQMRICAAESLAILHEAAVTVYGPEYQFPNQQHLLDIFANLSTNSLKFRAKKDRRIQRSTFRQIYISIKDQEMPVFDVKFCHETLVIDSFGKKLLYQLICDVLHGSINIHLKMNSTLREWFDLGPVIIEIPVKMKKPQKIAIQNAINKTRDISRSKQRDKRTS</sequence>
<dbReference type="InterPro" id="IPR039777">
    <property type="entry name" value="IFRD"/>
</dbReference>
<dbReference type="InterPro" id="IPR007701">
    <property type="entry name" value="Interferon-rel_develop_reg_N"/>
</dbReference>
<dbReference type="SUPFAM" id="SSF48371">
    <property type="entry name" value="ARM repeat"/>
    <property type="match status" value="1"/>
</dbReference>
<dbReference type="InterPro" id="IPR006921">
    <property type="entry name" value="Interferon-rel_develop_reg_C"/>
</dbReference>
<dbReference type="PANTHER" id="PTHR12354:SF1">
    <property type="entry name" value="INTERFERON-RELATED DEVELOPMENTAL REGULATOR 1"/>
    <property type="match status" value="1"/>
</dbReference>
<dbReference type="InterPro" id="IPR016024">
    <property type="entry name" value="ARM-type_fold"/>
</dbReference>
<keyword evidence="5" id="KW-1185">Reference proteome</keyword>
<dbReference type="OrthoDB" id="686784at2759"/>
<name>A0A0N5D4K8_THECL</name>
<proteinExistence type="inferred from homology"/>
<dbReference type="Pfam" id="PF04836">
    <property type="entry name" value="IFRD_C"/>
    <property type="match status" value="1"/>
</dbReference>
<evidence type="ECO:0000313" key="4">
    <source>
        <dbReference type="EMBL" id="VDN05399.1"/>
    </source>
</evidence>
<feature type="domain" description="Interferon-related developmental regulator N-terminal" evidence="3">
    <location>
        <begin position="107"/>
        <end position="346"/>
    </location>
</feature>
<dbReference type="OMA" id="QCFEAIF"/>
<reference evidence="4 5" key="2">
    <citation type="submission" date="2018-11" db="EMBL/GenBank/DDBJ databases">
        <authorList>
            <consortium name="Pathogen Informatics"/>
        </authorList>
    </citation>
    <scope>NUCLEOTIDE SEQUENCE [LARGE SCALE GENOMIC DNA]</scope>
</reference>
<dbReference type="PANTHER" id="PTHR12354">
    <property type="entry name" value="INTERFERON-RELATED DEVELOPMENTAL REGULATOR"/>
    <property type="match status" value="1"/>
</dbReference>
<dbReference type="WBParaSite" id="TCLT_0000790701-mRNA-1">
    <property type="protein sequence ID" value="TCLT_0000790701-mRNA-1"/>
    <property type="gene ID" value="TCLT_0000790701"/>
</dbReference>
<dbReference type="Pfam" id="PF05004">
    <property type="entry name" value="IFRD"/>
    <property type="match status" value="1"/>
</dbReference>
<feature type="domain" description="Interferon-related developmental regulator C-terminal" evidence="2">
    <location>
        <begin position="392"/>
        <end position="440"/>
    </location>
</feature>
<accession>A0A0N5D4K8</accession>
<evidence type="ECO:0000259" key="3">
    <source>
        <dbReference type="Pfam" id="PF05004"/>
    </source>
</evidence>
<evidence type="ECO:0000256" key="1">
    <source>
        <dbReference type="ARBA" id="ARBA00008828"/>
    </source>
</evidence>
<gene>
    <name evidence="4" type="ORF">TCLT_LOCUS7896</name>
</gene>
<dbReference type="EMBL" id="UYYF01004557">
    <property type="protein sequence ID" value="VDN05399.1"/>
    <property type="molecule type" value="Genomic_DNA"/>
</dbReference>
<reference evidence="6" key="1">
    <citation type="submission" date="2017-02" db="UniProtKB">
        <authorList>
            <consortium name="WormBaseParasite"/>
        </authorList>
    </citation>
    <scope>IDENTIFICATION</scope>
</reference>
<dbReference type="STRING" id="103827.A0A0N5D4K8"/>
<dbReference type="AlphaFoldDB" id="A0A0N5D4K8"/>
<comment type="similarity">
    <text evidence="1">Belongs to the IFRD family.</text>
</comment>
<evidence type="ECO:0000313" key="5">
    <source>
        <dbReference type="Proteomes" id="UP000276776"/>
    </source>
</evidence>
<dbReference type="Proteomes" id="UP000276776">
    <property type="component" value="Unassembled WGS sequence"/>
</dbReference>
<organism evidence="6">
    <name type="scientific">Thelazia callipaeda</name>
    <name type="common">Oriental eyeworm</name>
    <name type="synonym">Parasitic nematode</name>
    <dbReference type="NCBI Taxonomy" id="103827"/>
    <lineage>
        <taxon>Eukaryota</taxon>
        <taxon>Metazoa</taxon>
        <taxon>Ecdysozoa</taxon>
        <taxon>Nematoda</taxon>
        <taxon>Chromadorea</taxon>
        <taxon>Rhabditida</taxon>
        <taxon>Spirurina</taxon>
        <taxon>Spiruromorpha</taxon>
        <taxon>Thelazioidea</taxon>
        <taxon>Thelaziidae</taxon>
        <taxon>Thelazia</taxon>
    </lineage>
</organism>
<evidence type="ECO:0000259" key="2">
    <source>
        <dbReference type="Pfam" id="PF04836"/>
    </source>
</evidence>
<protein>
    <submittedName>
        <fullName evidence="6">IFRD domain-containing protein</fullName>
    </submittedName>
</protein>